<dbReference type="Proteomes" id="UP000078507">
    <property type="component" value="Unassembled WGS sequence"/>
</dbReference>
<keyword evidence="7 8" id="KW-0408">Iron</keyword>
<proteinExistence type="predicted"/>
<evidence type="ECO:0000256" key="5">
    <source>
        <dbReference type="ARBA" id="ARBA00022723"/>
    </source>
</evidence>
<comment type="caution">
    <text evidence="11">The sequence shown here is derived from an EMBL/GenBank/DDBJ whole genome shotgun (WGS) entry which is preliminary data.</text>
</comment>
<dbReference type="PROSITE" id="PS51007">
    <property type="entry name" value="CYTC"/>
    <property type="match status" value="1"/>
</dbReference>
<keyword evidence="12" id="KW-1185">Reference proteome</keyword>
<evidence type="ECO:0000313" key="12">
    <source>
        <dbReference type="Proteomes" id="UP000078507"/>
    </source>
</evidence>
<protein>
    <submittedName>
        <fullName evidence="11">Cytochrome C</fullName>
    </submittedName>
</protein>
<dbReference type="GO" id="GO:0020037">
    <property type="term" value="F:heme binding"/>
    <property type="evidence" value="ECO:0007669"/>
    <property type="project" value="InterPro"/>
</dbReference>
<dbReference type="OrthoDB" id="9811281at2"/>
<dbReference type="PRINTS" id="PR00605">
    <property type="entry name" value="CYTCHROMECIC"/>
</dbReference>
<gene>
    <name evidence="11" type="ORF">ATB98_05460</name>
</gene>
<organism evidence="11 12">
    <name type="scientific">Sinorhizobium saheli</name>
    <dbReference type="NCBI Taxonomy" id="36856"/>
    <lineage>
        <taxon>Bacteria</taxon>
        <taxon>Pseudomonadati</taxon>
        <taxon>Pseudomonadota</taxon>
        <taxon>Alphaproteobacteria</taxon>
        <taxon>Hyphomicrobiales</taxon>
        <taxon>Rhizobiaceae</taxon>
        <taxon>Sinorhizobium/Ensifer group</taxon>
        <taxon>Sinorhizobium</taxon>
    </lineage>
</organism>
<keyword evidence="6" id="KW-0249">Electron transport</keyword>
<dbReference type="GO" id="GO:0009055">
    <property type="term" value="F:electron transfer activity"/>
    <property type="evidence" value="ECO:0007669"/>
    <property type="project" value="InterPro"/>
</dbReference>
<dbReference type="EMBL" id="LNQB01000040">
    <property type="protein sequence ID" value="OAP50269.1"/>
    <property type="molecule type" value="Genomic_DNA"/>
</dbReference>
<dbReference type="InterPro" id="IPR036909">
    <property type="entry name" value="Cyt_c-like_dom_sf"/>
</dbReference>
<dbReference type="AlphaFoldDB" id="A0A178YRX2"/>
<dbReference type="STRING" id="36856.ATB98_05460"/>
<evidence type="ECO:0000256" key="4">
    <source>
        <dbReference type="ARBA" id="ARBA00022660"/>
    </source>
</evidence>
<accession>A0A178YRX2</accession>
<evidence type="ECO:0000256" key="1">
    <source>
        <dbReference type="ARBA" id="ARBA00001926"/>
    </source>
</evidence>
<dbReference type="Pfam" id="PF13442">
    <property type="entry name" value="Cytochrome_CBB3"/>
    <property type="match status" value="1"/>
</dbReference>
<feature type="compositionally biased region" description="Basic and acidic residues" evidence="9">
    <location>
        <begin position="153"/>
        <end position="166"/>
    </location>
</feature>
<dbReference type="GO" id="GO:0005506">
    <property type="term" value="F:iron ion binding"/>
    <property type="evidence" value="ECO:0007669"/>
    <property type="project" value="InterPro"/>
</dbReference>
<dbReference type="InterPro" id="IPR009056">
    <property type="entry name" value="Cyt_c-like_dom"/>
</dbReference>
<evidence type="ECO:0000256" key="9">
    <source>
        <dbReference type="SAM" id="MobiDB-lite"/>
    </source>
</evidence>
<feature type="region of interest" description="Disordered" evidence="9">
    <location>
        <begin position="143"/>
        <end position="185"/>
    </location>
</feature>
<evidence type="ECO:0000256" key="3">
    <source>
        <dbReference type="ARBA" id="ARBA00022617"/>
    </source>
</evidence>
<dbReference type="InterPro" id="IPR050597">
    <property type="entry name" value="Cytochrome_c_Oxidase_Subunit"/>
</dbReference>
<dbReference type="InterPro" id="IPR008168">
    <property type="entry name" value="Cyt_C_IC"/>
</dbReference>
<evidence type="ECO:0000313" key="11">
    <source>
        <dbReference type="EMBL" id="OAP50269.1"/>
    </source>
</evidence>
<evidence type="ECO:0000256" key="7">
    <source>
        <dbReference type="ARBA" id="ARBA00023004"/>
    </source>
</evidence>
<comment type="cofactor">
    <cofactor evidence="1">
        <name>heme c</name>
        <dbReference type="ChEBI" id="CHEBI:61717"/>
    </cofactor>
</comment>
<dbReference type="SUPFAM" id="SSF46626">
    <property type="entry name" value="Cytochrome c"/>
    <property type="match status" value="1"/>
</dbReference>
<name>A0A178YRX2_SINSA</name>
<feature type="region of interest" description="Disordered" evidence="9">
    <location>
        <begin position="22"/>
        <end position="54"/>
    </location>
</feature>
<dbReference type="PANTHER" id="PTHR33751:SF1">
    <property type="entry name" value="CBB3-TYPE CYTOCHROME C OXIDASE SUBUNIT FIXP"/>
    <property type="match status" value="1"/>
</dbReference>
<keyword evidence="3 8" id="KW-0349">Heme</keyword>
<keyword evidence="5 8" id="KW-0479">Metal-binding</keyword>
<dbReference type="PROSITE" id="PS51257">
    <property type="entry name" value="PROKAR_LIPOPROTEIN"/>
    <property type="match status" value="1"/>
</dbReference>
<evidence type="ECO:0000259" key="10">
    <source>
        <dbReference type="PROSITE" id="PS51007"/>
    </source>
</evidence>
<keyword evidence="4" id="KW-0679">Respiratory chain</keyword>
<reference evidence="11 12" key="1">
    <citation type="submission" date="2015-11" db="EMBL/GenBank/DDBJ databases">
        <title>Ensifer anhuiense sp. nov., an effective nitrogen fixation bacterium with Glycine soja.</title>
        <authorList>
            <person name="Yan H."/>
            <person name="Chen W."/>
        </authorList>
    </citation>
    <scope>NUCLEOTIDE SEQUENCE [LARGE SCALE GENOMIC DNA]</scope>
    <source>
        <strain evidence="11 12">LMG 7837</strain>
    </source>
</reference>
<dbReference type="RefSeq" id="WP_066868158.1">
    <property type="nucleotide sequence ID" value="NZ_LNQB01000040.1"/>
</dbReference>
<dbReference type="Gene3D" id="1.10.760.10">
    <property type="entry name" value="Cytochrome c-like domain"/>
    <property type="match status" value="1"/>
</dbReference>
<sequence>MRRLVAIAAAIAVLSACEREDREFRPPPVGTEAEAPVTLSSIAPGTGPAERPGEMGQAYEENAYHLSEGKRLFTWFNCKGCHANGGGGSGPALMDDSWIYGGALLNVVQTIREGRPNGMPSFRGKIPEEQIMQIAAYVRSMERQVPQDAAPGRNDDLMPRPSEHRLPARPAVPGGTVPPSGQAPQ</sequence>
<dbReference type="PANTHER" id="PTHR33751">
    <property type="entry name" value="CBB3-TYPE CYTOCHROME C OXIDASE SUBUNIT FIXP"/>
    <property type="match status" value="1"/>
</dbReference>
<evidence type="ECO:0000256" key="6">
    <source>
        <dbReference type="ARBA" id="ARBA00022982"/>
    </source>
</evidence>
<evidence type="ECO:0000256" key="8">
    <source>
        <dbReference type="PROSITE-ProRule" id="PRU00433"/>
    </source>
</evidence>
<keyword evidence="2" id="KW-0813">Transport</keyword>
<feature type="domain" description="Cytochrome c" evidence="10">
    <location>
        <begin position="64"/>
        <end position="142"/>
    </location>
</feature>
<evidence type="ECO:0000256" key="2">
    <source>
        <dbReference type="ARBA" id="ARBA00022448"/>
    </source>
</evidence>